<dbReference type="Proteomes" id="UP000331127">
    <property type="component" value="Unassembled WGS sequence"/>
</dbReference>
<dbReference type="AlphaFoldDB" id="A0A5M3WPT5"/>
<dbReference type="PROSITE" id="PS00893">
    <property type="entry name" value="NUDIX_BOX"/>
    <property type="match status" value="1"/>
</dbReference>
<sequence>MVAPYLEPKDWYPTLPTAYVSAIVLLTDERDRVLLVKPNYRDYWALPGGILDPGELPHECAEREVVEETGLKIEARALLVVDFAPPLGDRPKPMINFLFDGGLVADPGLIRLQSDELDGFDFFSWKEAADRLPDFTAARIPAAREARLAGRTIYLPATR</sequence>
<dbReference type="SUPFAM" id="SSF55811">
    <property type="entry name" value="Nudix"/>
    <property type="match status" value="1"/>
</dbReference>
<evidence type="ECO:0000259" key="6">
    <source>
        <dbReference type="PROSITE" id="PS51462"/>
    </source>
</evidence>
<evidence type="ECO:0000256" key="4">
    <source>
        <dbReference type="ARBA" id="ARBA00022842"/>
    </source>
</evidence>
<comment type="cofactor">
    <cofactor evidence="1">
        <name>Mg(2+)</name>
        <dbReference type="ChEBI" id="CHEBI:18420"/>
    </cofactor>
</comment>
<proteinExistence type="inferred from homology"/>
<keyword evidence="8" id="KW-1185">Reference proteome</keyword>
<dbReference type="PANTHER" id="PTHR43046:SF12">
    <property type="entry name" value="GDP-MANNOSE MANNOSYL HYDROLASE"/>
    <property type="match status" value="1"/>
</dbReference>
<protein>
    <recommendedName>
        <fullName evidence="6">Nudix hydrolase domain-containing protein</fullName>
    </recommendedName>
</protein>
<dbReference type="EMBL" id="BLAE01000025">
    <property type="protein sequence ID" value="GES10964.1"/>
    <property type="molecule type" value="Genomic_DNA"/>
</dbReference>
<evidence type="ECO:0000256" key="3">
    <source>
        <dbReference type="ARBA" id="ARBA00022801"/>
    </source>
</evidence>
<dbReference type="InterPro" id="IPR020084">
    <property type="entry name" value="NUDIX_hydrolase_CS"/>
</dbReference>
<evidence type="ECO:0000313" key="8">
    <source>
        <dbReference type="Proteomes" id="UP000331127"/>
    </source>
</evidence>
<dbReference type="InterPro" id="IPR015797">
    <property type="entry name" value="NUDIX_hydrolase-like_dom_sf"/>
</dbReference>
<dbReference type="PROSITE" id="PS51462">
    <property type="entry name" value="NUDIX"/>
    <property type="match status" value="1"/>
</dbReference>
<dbReference type="CDD" id="cd18876">
    <property type="entry name" value="NUDIX_Hydrolase"/>
    <property type="match status" value="1"/>
</dbReference>
<gene>
    <name evidence="7" type="ORF">Amac_045610</name>
</gene>
<comment type="caution">
    <text evidence="7">The sequence shown here is derived from an EMBL/GenBank/DDBJ whole genome shotgun (WGS) entry which is preliminary data.</text>
</comment>
<evidence type="ECO:0000256" key="2">
    <source>
        <dbReference type="ARBA" id="ARBA00005582"/>
    </source>
</evidence>
<organism evidence="7 8">
    <name type="scientific">Acrocarpospora macrocephala</name>
    <dbReference type="NCBI Taxonomy" id="150177"/>
    <lineage>
        <taxon>Bacteria</taxon>
        <taxon>Bacillati</taxon>
        <taxon>Actinomycetota</taxon>
        <taxon>Actinomycetes</taxon>
        <taxon>Streptosporangiales</taxon>
        <taxon>Streptosporangiaceae</taxon>
        <taxon>Acrocarpospora</taxon>
    </lineage>
</organism>
<dbReference type="InterPro" id="IPR000086">
    <property type="entry name" value="NUDIX_hydrolase_dom"/>
</dbReference>
<accession>A0A5M3WPT5</accession>
<evidence type="ECO:0000256" key="1">
    <source>
        <dbReference type="ARBA" id="ARBA00001946"/>
    </source>
</evidence>
<feature type="domain" description="Nudix hydrolase" evidence="6">
    <location>
        <begin position="16"/>
        <end position="145"/>
    </location>
</feature>
<evidence type="ECO:0000313" key="7">
    <source>
        <dbReference type="EMBL" id="GES10964.1"/>
    </source>
</evidence>
<dbReference type="PANTHER" id="PTHR43046">
    <property type="entry name" value="GDP-MANNOSE MANNOSYL HYDROLASE"/>
    <property type="match status" value="1"/>
</dbReference>
<name>A0A5M3WPT5_9ACTN</name>
<keyword evidence="4" id="KW-0460">Magnesium</keyword>
<dbReference type="Gene3D" id="3.90.79.10">
    <property type="entry name" value="Nucleoside Triphosphate Pyrophosphohydrolase"/>
    <property type="match status" value="1"/>
</dbReference>
<dbReference type="GO" id="GO:0016787">
    <property type="term" value="F:hydrolase activity"/>
    <property type="evidence" value="ECO:0007669"/>
    <property type="project" value="UniProtKB-KW"/>
</dbReference>
<dbReference type="Pfam" id="PF00293">
    <property type="entry name" value="NUDIX"/>
    <property type="match status" value="1"/>
</dbReference>
<dbReference type="PRINTS" id="PR00502">
    <property type="entry name" value="NUDIXFAMILY"/>
</dbReference>
<keyword evidence="3 5" id="KW-0378">Hydrolase</keyword>
<dbReference type="InterPro" id="IPR020476">
    <property type="entry name" value="Nudix_hydrolase"/>
</dbReference>
<evidence type="ECO:0000256" key="5">
    <source>
        <dbReference type="RuleBase" id="RU003476"/>
    </source>
</evidence>
<comment type="similarity">
    <text evidence="2 5">Belongs to the Nudix hydrolase family.</text>
</comment>
<reference evidence="7 8" key="1">
    <citation type="submission" date="2019-10" db="EMBL/GenBank/DDBJ databases">
        <title>Whole genome shotgun sequence of Acrocarpospora macrocephala NBRC 16266.</title>
        <authorList>
            <person name="Ichikawa N."/>
            <person name="Kimura A."/>
            <person name="Kitahashi Y."/>
            <person name="Komaki H."/>
            <person name="Oguchi A."/>
        </authorList>
    </citation>
    <scope>NUCLEOTIDE SEQUENCE [LARGE SCALE GENOMIC DNA]</scope>
    <source>
        <strain evidence="7 8">NBRC 16266</strain>
    </source>
</reference>
<dbReference type="OrthoDB" id="4247482at2"/>